<evidence type="ECO:0000313" key="2">
    <source>
        <dbReference type="EMBL" id="CAB4542872.1"/>
    </source>
</evidence>
<gene>
    <name evidence="2" type="ORF">UFOPK1446_00504</name>
</gene>
<name>A0A6J6BV30_9ZZZZ</name>
<organism evidence="2">
    <name type="scientific">freshwater metagenome</name>
    <dbReference type="NCBI Taxonomy" id="449393"/>
    <lineage>
        <taxon>unclassified sequences</taxon>
        <taxon>metagenomes</taxon>
        <taxon>ecological metagenomes</taxon>
    </lineage>
</organism>
<dbReference type="EMBL" id="CAEZSO010000082">
    <property type="protein sequence ID" value="CAB4542872.1"/>
    <property type="molecule type" value="Genomic_DNA"/>
</dbReference>
<dbReference type="AlphaFoldDB" id="A0A6J6BV30"/>
<evidence type="ECO:0000256" key="1">
    <source>
        <dbReference type="SAM" id="MobiDB-lite"/>
    </source>
</evidence>
<feature type="region of interest" description="Disordered" evidence="1">
    <location>
        <begin position="1"/>
        <end position="51"/>
    </location>
</feature>
<proteinExistence type="predicted"/>
<accession>A0A6J6BV30</accession>
<sequence>MLPSANIRPERTATVQLRPAASELTDVASPALGAEPSAAGRNNGAITNGPNVRTVESGARVGSHVAVGSASTTATDRDPPATTLADDVSMMVGDATGSLEEQPAITTAKQTSATS</sequence>
<reference evidence="2" key="1">
    <citation type="submission" date="2020-05" db="EMBL/GenBank/DDBJ databases">
        <authorList>
            <person name="Chiriac C."/>
            <person name="Salcher M."/>
            <person name="Ghai R."/>
            <person name="Kavagutti S V."/>
        </authorList>
    </citation>
    <scope>NUCLEOTIDE SEQUENCE</scope>
</reference>
<protein>
    <submittedName>
        <fullName evidence="2">Unannotated protein</fullName>
    </submittedName>
</protein>